<reference evidence="3" key="1">
    <citation type="journal article" date="2020" name="mSystems">
        <title>Genome- and Community-Level Interaction Insights into Carbon Utilization and Element Cycling Functions of Hydrothermarchaeota in Hydrothermal Sediment.</title>
        <authorList>
            <person name="Zhou Z."/>
            <person name="Liu Y."/>
            <person name="Xu W."/>
            <person name="Pan J."/>
            <person name="Luo Z.H."/>
            <person name="Li M."/>
        </authorList>
    </citation>
    <scope>NUCLEOTIDE SEQUENCE [LARGE SCALE GENOMIC DNA]</scope>
    <source>
        <strain evidence="3">SpSt-500</strain>
    </source>
</reference>
<evidence type="ECO:0000259" key="2">
    <source>
        <dbReference type="Pfam" id="PF21347"/>
    </source>
</evidence>
<gene>
    <name evidence="3" type="ORF">ENS56_14515</name>
</gene>
<comment type="caution">
    <text evidence="3">The sequence shown here is derived from an EMBL/GenBank/DDBJ whole genome shotgun (WGS) entry which is preliminary data.</text>
</comment>
<protein>
    <recommendedName>
        <fullName evidence="2">DUF3108 domain-containing protein</fullName>
    </recommendedName>
</protein>
<name>A0A832G8L3_9BACT</name>
<keyword evidence="1" id="KW-0812">Transmembrane</keyword>
<sequence length="232" mass="27094">MKKQTVFYTAMLISLLIIHNVFTINLNKADLFGKRNFISYKNYFPLDTDKVLVYNSDLGETELTIKYQSEFYISEFRGEDFLYRQKLKINNDGVFVDETYQKIKVLLFVNKESKYNYDRLLPRIKYPFVVGQSWEWKGYEFNEDEKYSLNVKSVIEEKNLITIPAGKFETIKVITTIESSSGTKNTVTEWYSEGIGIVKMNIKIGGGGLMGFLRDVMGYGELNFELKEIRNK</sequence>
<feature type="domain" description="DUF3108" evidence="2">
    <location>
        <begin position="155"/>
        <end position="200"/>
    </location>
</feature>
<dbReference type="AlphaFoldDB" id="A0A832G8L3"/>
<dbReference type="Pfam" id="PF21347">
    <property type="entry name" value="DUF3108_like"/>
    <property type="match status" value="1"/>
</dbReference>
<accession>A0A832G8L3</accession>
<keyword evidence="1" id="KW-0472">Membrane</keyword>
<keyword evidence="1" id="KW-1133">Transmembrane helix</keyword>
<proteinExistence type="predicted"/>
<dbReference type="EMBL" id="DSVI01000027">
    <property type="protein sequence ID" value="HGT49248.1"/>
    <property type="molecule type" value="Genomic_DNA"/>
</dbReference>
<evidence type="ECO:0000313" key="3">
    <source>
        <dbReference type="EMBL" id="HGT49248.1"/>
    </source>
</evidence>
<feature type="transmembrane region" description="Helical" evidence="1">
    <location>
        <begin position="6"/>
        <end position="26"/>
    </location>
</feature>
<organism evidence="3">
    <name type="scientific">Ignavibacterium album</name>
    <dbReference type="NCBI Taxonomy" id="591197"/>
    <lineage>
        <taxon>Bacteria</taxon>
        <taxon>Pseudomonadati</taxon>
        <taxon>Ignavibacteriota</taxon>
        <taxon>Ignavibacteria</taxon>
        <taxon>Ignavibacteriales</taxon>
        <taxon>Ignavibacteriaceae</taxon>
        <taxon>Ignavibacterium</taxon>
    </lineage>
</organism>
<dbReference type="InterPro" id="IPR049279">
    <property type="entry name" value="DUF3108-like"/>
</dbReference>
<evidence type="ECO:0000256" key="1">
    <source>
        <dbReference type="SAM" id="Phobius"/>
    </source>
</evidence>
<dbReference type="Gene3D" id="2.40.360.20">
    <property type="match status" value="1"/>
</dbReference>